<accession>A0ACB5TT04</accession>
<protein>
    <submittedName>
        <fullName evidence="1">Unnamed protein product</fullName>
    </submittedName>
</protein>
<evidence type="ECO:0000313" key="2">
    <source>
        <dbReference type="Proteomes" id="UP001165064"/>
    </source>
</evidence>
<dbReference type="Proteomes" id="UP001165064">
    <property type="component" value="Unassembled WGS sequence"/>
</dbReference>
<proteinExistence type="predicted"/>
<reference evidence="1" key="1">
    <citation type="submission" date="2023-04" db="EMBL/GenBank/DDBJ databases">
        <title>Ambrosiozyma monospora NBRC 10751.</title>
        <authorList>
            <person name="Ichikawa N."/>
            <person name="Sato H."/>
            <person name="Tonouchi N."/>
        </authorList>
    </citation>
    <scope>NUCLEOTIDE SEQUENCE</scope>
    <source>
        <strain evidence="1">NBRC 10751</strain>
    </source>
</reference>
<dbReference type="EMBL" id="BSXS01008656">
    <property type="protein sequence ID" value="GME93239.1"/>
    <property type="molecule type" value="Genomic_DNA"/>
</dbReference>
<name>A0ACB5TT04_AMBMO</name>
<evidence type="ECO:0000313" key="1">
    <source>
        <dbReference type="EMBL" id="GME93239.1"/>
    </source>
</evidence>
<gene>
    <name evidence="1" type="ORF">Amon02_000927500</name>
</gene>
<comment type="caution">
    <text evidence="1">The sequence shown here is derived from an EMBL/GenBank/DDBJ whole genome shotgun (WGS) entry which is preliminary data.</text>
</comment>
<organism evidence="1 2">
    <name type="scientific">Ambrosiozyma monospora</name>
    <name type="common">Yeast</name>
    <name type="synonym">Endomycopsis monosporus</name>
    <dbReference type="NCBI Taxonomy" id="43982"/>
    <lineage>
        <taxon>Eukaryota</taxon>
        <taxon>Fungi</taxon>
        <taxon>Dikarya</taxon>
        <taxon>Ascomycota</taxon>
        <taxon>Saccharomycotina</taxon>
        <taxon>Pichiomycetes</taxon>
        <taxon>Pichiales</taxon>
        <taxon>Pichiaceae</taxon>
        <taxon>Ambrosiozyma</taxon>
    </lineage>
</organism>
<keyword evidence="2" id="KW-1185">Reference proteome</keyword>
<sequence>MGLKLKFEAKIAEANKSLLADCRHAKIKFSTTLATGHSLSNGLDQSRQLTSVGEFVMNLSNYDYQAHIIQLFEPRYSTLKFYDSIAVPASWVSNLKEHKLSHTELM</sequence>